<gene>
    <name evidence="1" type="ORF">OCTVUL_1B013217</name>
</gene>
<protein>
    <submittedName>
        <fullName evidence="1">Uncharacterized protein</fullName>
    </submittedName>
</protein>
<dbReference type="EMBL" id="OX597821">
    <property type="protein sequence ID" value="CAI9726837.1"/>
    <property type="molecule type" value="Genomic_DNA"/>
</dbReference>
<dbReference type="Proteomes" id="UP001162480">
    <property type="component" value="Chromosome 8"/>
</dbReference>
<dbReference type="AlphaFoldDB" id="A0AA36B4K5"/>
<keyword evidence="2" id="KW-1185">Reference proteome</keyword>
<sequence length="73" mass="7180">MDNSLQGSGGGASVAGDVDVVGVDGVLIIADIPEIAVSVVAGVFYLPAFTDFAIPVVDDAVVARTGVVLLAGH</sequence>
<evidence type="ECO:0000313" key="2">
    <source>
        <dbReference type="Proteomes" id="UP001162480"/>
    </source>
</evidence>
<organism evidence="1 2">
    <name type="scientific">Octopus vulgaris</name>
    <name type="common">Common octopus</name>
    <dbReference type="NCBI Taxonomy" id="6645"/>
    <lineage>
        <taxon>Eukaryota</taxon>
        <taxon>Metazoa</taxon>
        <taxon>Spiralia</taxon>
        <taxon>Lophotrochozoa</taxon>
        <taxon>Mollusca</taxon>
        <taxon>Cephalopoda</taxon>
        <taxon>Coleoidea</taxon>
        <taxon>Octopodiformes</taxon>
        <taxon>Octopoda</taxon>
        <taxon>Incirrata</taxon>
        <taxon>Octopodidae</taxon>
        <taxon>Octopus</taxon>
    </lineage>
</organism>
<reference evidence="1" key="1">
    <citation type="submission" date="2023-08" db="EMBL/GenBank/DDBJ databases">
        <authorList>
            <person name="Alioto T."/>
            <person name="Alioto T."/>
            <person name="Gomez Garrido J."/>
        </authorList>
    </citation>
    <scope>NUCLEOTIDE SEQUENCE</scope>
</reference>
<evidence type="ECO:0000313" key="1">
    <source>
        <dbReference type="EMBL" id="CAI9726837.1"/>
    </source>
</evidence>
<proteinExistence type="predicted"/>
<accession>A0AA36B4K5</accession>
<name>A0AA36B4K5_OCTVU</name>